<accession>A0A3S0XHX4</accession>
<dbReference type="CDD" id="cd16385">
    <property type="entry name" value="IcmL"/>
    <property type="match status" value="1"/>
</dbReference>
<feature type="signal peptide" evidence="2">
    <location>
        <begin position="1"/>
        <end position="21"/>
    </location>
</feature>
<organism evidence="3 4">
    <name type="scientific">Legionella septentrionalis</name>
    <dbReference type="NCBI Taxonomy" id="2498109"/>
    <lineage>
        <taxon>Bacteria</taxon>
        <taxon>Pseudomonadati</taxon>
        <taxon>Pseudomonadota</taxon>
        <taxon>Gammaproteobacteria</taxon>
        <taxon>Legionellales</taxon>
        <taxon>Legionellaceae</taxon>
        <taxon>Legionella</taxon>
    </lineage>
</organism>
<protein>
    <submittedName>
        <fullName evidence="3">Type IV secretion protein IcmL</fullName>
    </submittedName>
</protein>
<name>A0A3S0XHX4_9GAMM</name>
<evidence type="ECO:0000313" key="4">
    <source>
        <dbReference type="Proteomes" id="UP000288012"/>
    </source>
</evidence>
<dbReference type="AlphaFoldDB" id="A0A3S0XHX4"/>
<feature type="chain" id="PRO_5018720954" evidence="2">
    <location>
        <begin position="22"/>
        <end position="227"/>
    </location>
</feature>
<feature type="region of interest" description="Disordered" evidence="1">
    <location>
        <begin position="30"/>
        <end position="52"/>
    </location>
</feature>
<feature type="compositionally biased region" description="Low complexity" evidence="1">
    <location>
        <begin position="204"/>
        <end position="227"/>
    </location>
</feature>
<dbReference type="EMBL" id="RZGR01000001">
    <property type="protein sequence ID" value="RUQ91495.1"/>
    <property type="molecule type" value="Genomic_DNA"/>
</dbReference>
<dbReference type="Pfam" id="PF11393">
    <property type="entry name" value="T4BSS_DotI_IcmL"/>
    <property type="match status" value="1"/>
</dbReference>
<sequence length="227" mass="24169">MKKSIICTALLAIINAGVCAAADTVNPVPAQAPATSAQSPQPTTPPPANTVPPENTINCQYRIPAENTNINEALLTTWAEKAVVQSFDLDAATLESQLNELQPCFTEQGWQSFNEALKESGNINAIKSQNLTVSSHINGTTTISAVKENQWKATVPVQVVYQNTKEKLTQQLSVELLIGRKTSGDLGIMQMIATPRVTGASPAPTVTSEQPVTVQTPPQTVTPTPEP</sequence>
<feature type="region of interest" description="Disordered" evidence="1">
    <location>
        <begin position="198"/>
        <end position="227"/>
    </location>
</feature>
<dbReference type="Proteomes" id="UP000288012">
    <property type="component" value="Unassembled WGS sequence"/>
</dbReference>
<proteinExistence type="predicted"/>
<gene>
    <name evidence="3" type="ORF">EKM59_00060</name>
</gene>
<dbReference type="RefSeq" id="WP_126953600.1">
    <property type="nucleotide sequence ID" value="NZ_RZGR01000001.1"/>
</dbReference>
<keyword evidence="4" id="KW-1185">Reference proteome</keyword>
<reference evidence="3 4" key="1">
    <citation type="submission" date="2018-12" db="EMBL/GenBank/DDBJ databases">
        <title>Legionella sp,whole genome shotgun sequence.</title>
        <authorList>
            <person name="Wu H."/>
        </authorList>
    </citation>
    <scope>NUCLEOTIDE SEQUENCE [LARGE SCALE GENOMIC DNA]</scope>
    <source>
        <strain evidence="4">km714</strain>
    </source>
</reference>
<evidence type="ECO:0000256" key="1">
    <source>
        <dbReference type="SAM" id="MobiDB-lite"/>
    </source>
</evidence>
<evidence type="ECO:0000313" key="3">
    <source>
        <dbReference type="EMBL" id="RUQ91495.1"/>
    </source>
</evidence>
<evidence type="ECO:0000256" key="2">
    <source>
        <dbReference type="SAM" id="SignalP"/>
    </source>
</evidence>
<comment type="caution">
    <text evidence="3">The sequence shown here is derived from an EMBL/GenBank/DDBJ whole genome shotgun (WGS) entry which is preliminary data.</text>
</comment>
<keyword evidence="2" id="KW-0732">Signal</keyword>
<feature type="compositionally biased region" description="Low complexity" evidence="1">
    <location>
        <begin position="30"/>
        <end position="41"/>
    </location>
</feature>
<dbReference type="InterPro" id="IPR021055">
    <property type="entry name" value="T4BSS_IcmL/DotI"/>
</dbReference>